<keyword evidence="6" id="KW-1185">Reference proteome</keyword>
<dbReference type="Proteomes" id="UP000319756">
    <property type="component" value="Chromosome"/>
</dbReference>
<keyword evidence="3" id="KW-0804">Transcription</keyword>
<evidence type="ECO:0000256" key="3">
    <source>
        <dbReference type="ARBA" id="ARBA00023163"/>
    </source>
</evidence>
<organism evidence="5 6">
    <name type="scientific">Salicibibacter halophilus</name>
    <dbReference type="NCBI Taxonomy" id="2502791"/>
    <lineage>
        <taxon>Bacteria</taxon>
        <taxon>Bacillati</taxon>
        <taxon>Bacillota</taxon>
        <taxon>Bacilli</taxon>
        <taxon>Bacillales</taxon>
        <taxon>Bacillaceae</taxon>
        <taxon>Salicibibacter</taxon>
    </lineage>
</organism>
<dbReference type="InterPro" id="IPR047057">
    <property type="entry name" value="MerR_fam"/>
</dbReference>
<dbReference type="Gene3D" id="1.10.1660.10">
    <property type="match status" value="1"/>
</dbReference>
<name>A0A514LJJ3_9BACI</name>
<dbReference type="KEGG" id="sale:EPH95_13070"/>
<dbReference type="SMART" id="SM00422">
    <property type="entry name" value="HTH_MERR"/>
    <property type="match status" value="1"/>
</dbReference>
<feature type="domain" description="HTH merR-type" evidence="4">
    <location>
        <begin position="3"/>
        <end position="72"/>
    </location>
</feature>
<dbReference type="SUPFAM" id="SSF46955">
    <property type="entry name" value="Putative DNA-binding domain"/>
    <property type="match status" value="1"/>
</dbReference>
<dbReference type="RefSeq" id="WP_142090511.1">
    <property type="nucleotide sequence ID" value="NZ_CP035485.1"/>
</dbReference>
<dbReference type="PANTHER" id="PTHR30204:SF94">
    <property type="entry name" value="HEAVY METAL-DEPENDENT TRANSCRIPTIONAL REGULATOR HI_0293-RELATED"/>
    <property type="match status" value="1"/>
</dbReference>
<keyword evidence="2" id="KW-0238">DNA-binding</keyword>
<dbReference type="Pfam" id="PF13411">
    <property type="entry name" value="MerR_1"/>
    <property type="match status" value="1"/>
</dbReference>
<evidence type="ECO:0000259" key="4">
    <source>
        <dbReference type="PROSITE" id="PS50937"/>
    </source>
</evidence>
<reference evidence="6" key="1">
    <citation type="submission" date="2019-01" db="EMBL/GenBank/DDBJ databases">
        <title>Genomic analysis of Salicibibacter sp. NKC3-5.</title>
        <authorList>
            <person name="Oh Y.J."/>
        </authorList>
    </citation>
    <scope>NUCLEOTIDE SEQUENCE [LARGE SCALE GENOMIC DNA]</scope>
    <source>
        <strain evidence="6">NKC3-5</strain>
    </source>
</reference>
<dbReference type="PANTHER" id="PTHR30204">
    <property type="entry name" value="REDOX-CYCLING DRUG-SENSING TRANSCRIPTIONAL ACTIVATOR SOXR"/>
    <property type="match status" value="1"/>
</dbReference>
<gene>
    <name evidence="5" type="ORF">EPH95_13070</name>
</gene>
<protein>
    <submittedName>
        <fullName evidence="5">MerR family transcriptional regulator</fullName>
    </submittedName>
</protein>
<dbReference type="EMBL" id="CP035485">
    <property type="protein sequence ID" value="QDI91992.1"/>
    <property type="molecule type" value="Genomic_DNA"/>
</dbReference>
<evidence type="ECO:0000256" key="2">
    <source>
        <dbReference type="ARBA" id="ARBA00023125"/>
    </source>
</evidence>
<dbReference type="InterPro" id="IPR000551">
    <property type="entry name" value="MerR-type_HTH_dom"/>
</dbReference>
<dbReference type="GO" id="GO:0003700">
    <property type="term" value="F:DNA-binding transcription factor activity"/>
    <property type="evidence" value="ECO:0007669"/>
    <property type="project" value="InterPro"/>
</dbReference>
<evidence type="ECO:0000313" key="5">
    <source>
        <dbReference type="EMBL" id="QDI91992.1"/>
    </source>
</evidence>
<dbReference type="InterPro" id="IPR009061">
    <property type="entry name" value="DNA-bd_dom_put_sf"/>
</dbReference>
<accession>A0A514LJJ3</accession>
<dbReference type="PROSITE" id="PS50937">
    <property type="entry name" value="HTH_MERR_2"/>
    <property type="match status" value="1"/>
</dbReference>
<sequence>MNGLSVSQLANASNVNVETVRYYEKRELISEPPRTKSGYRMFPKEVVQDIQFIKRAQNVGFSLEEIKKLLLASHNENFRSEDMYEFANNKIQEIDSKINEFIHMKSLLEELAANCPGSGVPKDQCPIITNLSKDLR</sequence>
<evidence type="ECO:0000256" key="1">
    <source>
        <dbReference type="ARBA" id="ARBA00023015"/>
    </source>
</evidence>
<dbReference type="GO" id="GO:0003677">
    <property type="term" value="F:DNA binding"/>
    <property type="evidence" value="ECO:0007669"/>
    <property type="project" value="UniProtKB-KW"/>
</dbReference>
<evidence type="ECO:0000313" key="6">
    <source>
        <dbReference type="Proteomes" id="UP000319756"/>
    </source>
</evidence>
<dbReference type="OrthoDB" id="9791488at2"/>
<dbReference type="PRINTS" id="PR00040">
    <property type="entry name" value="HTHMERR"/>
</dbReference>
<dbReference type="AlphaFoldDB" id="A0A514LJJ3"/>
<proteinExistence type="predicted"/>
<keyword evidence="1" id="KW-0805">Transcription regulation</keyword>